<dbReference type="CDD" id="cd05168">
    <property type="entry name" value="PI4Kc_III_beta"/>
    <property type="match status" value="1"/>
</dbReference>
<dbReference type="GO" id="GO:0046854">
    <property type="term" value="P:phosphatidylinositol phosphate biosynthetic process"/>
    <property type="evidence" value="ECO:0007669"/>
    <property type="project" value="InterPro"/>
</dbReference>
<dbReference type="FunFam" id="1.10.1070.11:FF:000016">
    <property type="entry name" value="PIK1p Phosphatidylinositol 4-kinase"/>
    <property type="match status" value="1"/>
</dbReference>
<dbReference type="Pfam" id="PF21245">
    <property type="entry name" value="PI4KB-PIK1_PIK"/>
    <property type="match status" value="1"/>
</dbReference>
<organism evidence="8 9">
    <name type="scientific">Perkinsus olseni</name>
    <name type="common">Perkinsus atlanticus</name>
    <dbReference type="NCBI Taxonomy" id="32597"/>
    <lineage>
        <taxon>Eukaryota</taxon>
        <taxon>Sar</taxon>
        <taxon>Alveolata</taxon>
        <taxon>Perkinsozoa</taxon>
        <taxon>Perkinsea</taxon>
        <taxon>Perkinsida</taxon>
        <taxon>Perkinsidae</taxon>
        <taxon>Perkinsus</taxon>
    </lineage>
</organism>
<dbReference type="InterPro" id="IPR057754">
    <property type="entry name" value="PI4-kinase_beta/PIK1_cat"/>
</dbReference>
<dbReference type="GO" id="GO:0016020">
    <property type="term" value="C:membrane"/>
    <property type="evidence" value="ECO:0007669"/>
    <property type="project" value="TreeGrafter"/>
</dbReference>
<evidence type="ECO:0000256" key="4">
    <source>
        <dbReference type="ARBA" id="ARBA00022777"/>
    </source>
</evidence>
<dbReference type="PROSITE" id="PS00915">
    <property type="entry name" value="PI3_4_KINASE_1"/>
    <property type="match status" value="1"/>
</dbReference>
<dbReference type="InterPro" id="IPR000403">
    <property type="entry name" value="PI3/4_kinase_cat_dom"/>
</dbReference>
<dbReference type="EMBL" id="JABANN010000182">
    <property type="protein sequence ID" value="KAF4667405.1"/>
    <property type="molecule type" value="Genomic_DNA"/>
</dbReference>
<feature type="domain" description="PIK helical" evidence="7">
    <location>
        <begin position="1"/>
        <end position="146"/>
    </location>
</feature>
<dbReference type="InterPro" id="IPR001263">
    <property type="entry name" value="PI3K_accessory_dom"/>
</dbReference>
<dbReference type="InterPro" id="IPR049160">
    <property type="entry name" value="PI4KB-PIK1_PIK"/>
</dbReference>
<dbReference type="PANTHER" id="PTHR10048">
    <property type="entry name" value="PHOSPHATIDYLINOSITOL KINASE"/>
    <property type="match status" value="1"/>
</dbReference>
<dbReference type="InterPro" id="IPR015433">
    <property type="entry name" value="PI3/4_kinase"/>
</dbReference>
<dbReference type="Gene3D" id="1.25.40.70">
    <property type="entry name" value="Phosphatidylinositol 3-kinase, accessory domain (PIK)"/>
    <property type="match status" value="1"/>
</dbReference>
<dbReference type="InterPro" id="IPR018936">
    <property type="entry name" value="PI3/4_kinase_CS"/>
</dbReference>
<dbReference type="PROSITE" id="PS50290">
    <property type="entry name" value="PI3_4_KINASE_3"/>
    <property type="match status" value="1"/>
</dbReference>
<feature type="region of interest" description="Disordered" evidence="5">
    <location>
        <begin position="645"/>
        <end position="680"/>
    </location>
</feature>
<keyword evidence="3" id="KW-0808">Transferase</keyword>
<feature type="compositionally biased region" description="Basic and acidic residues" evidence="5">
    <location>
        <begin position="645"/>
        <end position="661"/>
    </location>
</feature>
<keyword evidence="4 8" id="KW-0418">Kinase</keyword>
<evidence type="ECO:0000256" key="1">
    <source>
        <dbReference type="ARBA" id="ARBA00001686"/>
    </source>
</evidence>
<dbReference type="SMART" id="SM00146">
    <property type="entry name" value="PI3Kc"/>
    <property type="match status" value="1"/>
</dbReference>
<dbReference type="InterPro" id="IPR036940">
    <property type="entry name" value="PI3/4_kinase_cat_sf"/>
</dbReference>
<dbReference type="GO" id="GO:0005737">
    <property type="term" value="C:cytoplasm"/>
    <property type="evidence" value="ECO:0007669"/>
    <property type="project" value="TreeGrafter"/>
</dbReference>
<dbReference type="PANTHER" id="PTHR10048:SF22">
    <property type="entry name" value="PHOSPHATIDYLINOSITOL 4-KINASE BETA"/>
    <property type="match status" value="1"/>
</dbReference>
<feature type="compositionally biased region" description="Low complexity" evidence="5">
    <location>
        <begin position="1"/>
        <end position="11"/>
    </location>
</feature>
<evidence type="ECO:0000313" key="8">
    <source>
        <dbReference type="EMBL" id="KAF4667405.1"/>
    </source>
</evidence>
<dbReference type="InterPro" id="IPR016024">
    <property type="entry name" value="ARM-type_fold"/>
</dbReference>
<dbReference type="Gene3D" id="3.30.1010.10">
    <property type="entry name" value="Phosphatidylinositol 3-kinase Catalytic Subunit, Chain A, domain 4"/>
    <property type="match status" value="1"/>
</dbReference>
<protein>
    <recommendedName>
        <fullName evidence="2">1-phosphatidylinositol 4-kinase</fullName>
        <ecNumber evidence="2">2.7.1.67</ecNumber>
    </recommendedName>
</protein>
<name>A0A7J6M7G0_PEROL</name>
<evidence type="ECO:0000313" key="9">
    <source>
        <dbReference type="Proteomes" id="UP000572268"/>
    </source>
</evidence>
<accession>A0A7J6M7G0</accession>
<feature type="region of interest" description="Disordered" evidence="5">
    <location>
        <begin position="167"/>
        <end position="331"/>
    </location>
</feature>
<dbReference type="AlphaFoldDB" id="A0A7J6M7G0"/>
<comment type="caution">
    <text evidence="8">The sequence shown here is derived from an EMBL/GenBank/DDBJ whole genome shotgun (WGS) entry which is preliminary data.</text>
</comment>
<dbReference type="InterPro" id="IPR042236">
    <property type="entry name" value="PI3K_accessory_sf"/>
</dbReference>
<dbReference type="InterPro" id="IPR011009">
    <property type="entry name" value="Kinase-like_dom_sf"/>
</dbReference>
<sequence>MSSSSSSSSLSAGDGKKMEAGEEGSKPDGGDASLGSLLRLFKSEVFDAYYHMHYLHTMTSQGVNDYLVNELYNVNDKYIDFYLPQLVYSSLKRINTSSLHTFLLDKAAQRMGFALKLHWLYQAVIEDGAKVTGTEMHEAALRLCQECEMAVVNCGLAPSVATARKKQSNAALTKGDSRLQKHQLKQHKKSSTSTSQVMARAGGIAGDSIHDGKKGSSVSLPPPEYHQHTPEGSVGAAESVASVPPMVGRTRNSNLGRDGRGAGGGEGISRSNSNPELSAVPSQRMDDDATEGRSGVGSNDDNATSPTSSVDDDDDHDATRRDSATKEVVSLQESLEALRNASRSARGQTSPYLNRISTMSIYAELGDPETSIDRYIAVSGITLPAASNAATDSRGCTMGAGGNESDEDIKHLDGEMEKFLLKQLRCDYFNNQNTFVAALCRLSCLLVNHTERKQCLAAAMSQLNEWLFERRAAVAMTTGSFQLTGLSLPQGMPACNNRKDSVQTHILSVHTEDCRVFKTRTRAPYMLTLEVADLDEIFERAEPRPKTSRDRCNEVSKYVLEEMKMSRKKFEDSRYPYRDELRYAVAHTPVTEWCNNFYGPIIRESMKTFQVGTIVDPFDTGNKDGMADPTVCVTALEASALSAHKADGVTEVPPEKSEEQQQKATPHQKRKQKRQEEAEKVRQSIWGEPFREKKARIRKGSVYGQLDSWNVVQVMVKGGDDVRQEVLAGQLVRVLQSIFDEARLPLWLKPYETIVVDANSGLMEMLTDTISIDALKKQFPDKSLDDIFRMSFSDSRDTLDRARNNFIESLAAYSLFSYFLAVRDRHNGNLLLDRDGHLIHIDFGYMLSNAPGNFAFETAPFKLTQEYIDVIGGEDSDKFEYFRTLVIRGFLEARKHRDRLILLVRMLAESGCKMDCLTAGGAQNTIKQMDDRFFGHLTEEACIEKIVVLIDNSVNNWRTIQYDNFQRITNGIL</sequence>
<dbReference type="PROSITE" id="PS51545">
    <property type="entry name" value="PIK_HELICAL"/>
    <property type="match status" value="1"/>
</dbReference>
<dbReference type="GO" id="GO:0048015">
    <property type="term" value="P:phosphatidylinositol-mediated signaling"/>
    <property type="evidence" value="ECO:0007669"/>
    <property type="project" value="TreeGrafter"/>
</dbReference>
<dbReference type="SUPFAM" id="SSF48371">
    <property type="entry name" value="ARM repeat"/>
    <property type="match status" value="1"/>
</dbReference>
<evidence type="ECO:0000259" key="6">
    <source>
        <dbReference type="PROSITE" id="PS50290"/>
    </source>
</evidence>
<feature type="region of interest" description="Disordered" evidence="5">
    <location>
        <begin position="1"/>
        <end position="30"/>
    </location>
</feature>
<evidence type="ECO:0000256" key="3">
    <source>
        <dbReference type="ARBA" id="ARBA00022679"/>
    </source>
</evidence>
<feature type="domain" description="PI3K/PI4K catalytic" evidence="6">
    <location>
        <begin position="688"/>
        <end position="958"/>
    </location>
</feature>
<dbReference type="GO" id="GO:0004430">
    <property type="term" value="F:1-phosphatidylinositol 4-kinase activity"/>
    <property type="evidence" value="ECO:0007669"/>
    <property type="project" value="UniProtKB-EC"/>
</dbReference>
<dbReference type="EC" id="2.7.1.67" evidence="2"/>
<feature type="compositionally biased region" description="Basic and acidic residues" evidence="5">
    <location>
        <begin position="14"/>
        <end position="29"/>
    </location>
</feature>
<evidence type="ECO:0000256" key="5">
    <source>
        <dbReference type="SAM" id="MobiDB-lite"/>
    </source>
</evidence>
<evidence type="ECO:0000256" key="2">
    <source>
        <dbReference type="ARBA" id="ARBA00012169"/>
    </source>
</evidence>
<gene>
    <name evidence="8" type="primary">PI4KB</name>
    <name evidence="8" type="ORF">FOL46_002544</name>
</gene>
<dbReference type="SUPFAM" id="SSF56112">
    <property type="entry name" value="Protein kinase-like (PK-like)"/>
    <property type="match status" value="1"/>
</dbReference>
<dbReference type="Pfam" id="PF00454">
    <property type="entry name" value="PI3_PI4_kinase"/>
    <property type="match status" value="1"/>
</dbReference>
<proteinExistence type="predicted"/>
<reference evidence="8 9" key="1">
    <citation type="submission" date="2020-04" db="EMBL/GenBank/DDBJ databases">
        <title>Perkinsus olseni comparative genomics.</title>
        <authorList>
            <person name="Bogema D.R."/>
        </authorList>
    </citation>
    <scope>NUCLEOTIDE SEQUENCE [LARGE SCALE GENOMIC DNA]</scope>
    <source>
        <strain evidence="8">ATCC PRA-31</strain>
    </source>
</reference>
<dbReference type="Gene3D" id="1.10.1070.11">
    <property type="entry name" value="Phosphatidylinositol 3-/4-kinase, catalytic domain"/>
    <property type="match status" value="1"/>
</dbReference>
<evidence type="ECO:0000259" key="7">
    <source>
        <dbReference type="PROSITE" id="PS51545"/>
    </source>
</evidence>
<comment type="catalytic activity">
    <reaction evidence="1">
        <text>a 1,2-diacyl-sn-glycero-3-phospho-(1D-myo-inositol) + ATP = a 1,2-diacyl-sn-glycero-3-phospho-(1D-myo-inositol 4-phosphate) + ADP + H(+)</text>
        <dbReference type="Rhea" id="RHEA:19877"/>
        <dbReference type="ChEBI" id="CHEBI:15378"/>
        <dbReference type="ChEBI" id="CHEBI:30616"/>
        <dbReference type="ChEBI" id="CHEBI:57880"/>
        <dbReference type="ChEBI" id="CHEBI:58178"/>
        <dbReference type="ChEBI" id="CHEBI:456216"/>
        <dbReference type="EC" id="2.7.1.67"/>
    </reaction>
</comment>
<dbReference type="Proteomes" id="UP000572268">
    <property type="component" value="Unassembled WGS sequence"/>
</dbReference>
<feature type="compositionally biased region" description="Basic residues" evidence="5">
    <location>
        <begin position="180"/>
        <end position="190"/>
    </location>
</feature>